<protein>
    <submittedName>
        <fullName evidence="6">Uncharacterized protein</fullName>
    </submittedName>
</protein>
<comment type="similarity">
    <text evidence="2">Belongs to the VPS35L family.</text>
</comment>
<keyword evidence="7" id="KW-1185">Reference proteome</keyword>
<evidence type="ECO:0000256" key="1">
    <source>
        <dbReference type="ARBA" id="ARBA00004177"/>
    </source>
</evidence>
<keyword evidence="3" id="KW-0813">Transport</keyword>
<sequence>MYSGFLIPGKSQHDLVSSLGTCVNDVGPPQQQHLILLNGVWKLISRISLTKDYLSTVNIWLEFTSKHFTATEVNTLLGDVLKRVRSALNQEQVPYPMLLKLISTALINSPDPESLFPLTNFQGILSIFQRDSVGAGDGVTWGVIEALLSNHPGDFTDPTLVQHLLTLCGALHDSINALTTEDERRQLSQLIITFIRQVNFGRDFEQQLDFFVNTRAAFSNLESVLVSLVQ</sequence>
<evidence type="ECO:0000256" key="4">
    <source>
        <dbReference type="ARBA" id="ARBA00022753"/>
    </source>
</evidence>
<evidence type="ECO:0000256" key="5">
    <source>
        <dbReference type="ARBA" id="ARBA00022927"/>
    </source>
</evidence>
<keyword evidence="5" id="KW-0653">Protein transport</keyword>
<evidence type="ECO:0000313" key="7">
    <source>
        <dbReference type="Proteomes" id="UP001381693"/>
    </source>
</evidence>
<organism evidence="6 7">
    <name type="scientific">Halocaridina rubra</name>
    <name type="common">Hawaiian red shrimp</name>
    <dbReference type="NCBI Taxonomy" id="373956"/>
    <lineage>
        <taxon>Eukaryota</taxon>
        <taxon>Metazoa</taxon>
        <taxon>Ecdysozoa</taxon>
        <taxon>Arthropoda</taxon>
        <taxon>Crustacea</taxon>
        <taxon>Multicrustacea</taxon>
        <taxon>Malacostraca</taxon>
        <taxon>Eumalacostraca</taxon>
        <taxon>Eucarida</taxon>
        <taxon>Decapoda</taxon>
        <taxon>Pleocyemata</taxon>
        <taxon>Caridea</taxon>
        <taxon>Atyoidea</taxon>
        <taxon>Atyidae</taxon>
        <taxon>Halocaridina</taxon>
    </lineage>
</organism>
<reference evidence="6 7" key="1">
    <citation type="submission" date="2023-11" db="EMBL/GenBank/DDBJ databases">
        <title>Halocaridina rubra genome assembly.</title>
        <authorList>
            <person name="Smith C."/>
        </authorList>
    </citation>
    <scope>NUCLEOTIDE SEQUENCE [LARGE SCALE GENOMIC DNA]</scope>
    <source>
        <strain evidence="6">EP-1</strain>
        <tissue evidence="6">Whole</tissue>
    </source>
</reference>
<dbReference type="GO" id="GO:0005768">
    <property type="term" value="C:endosome"/>
    <property type="evidence" value="ECO:0007669"/>
    <property type="project" value="UniProtKB-SubCell"/>
</dbReference>
<keyword evidence="4" id="KW-0967">Endosome</keyword>
<dbReference type="PANTHER" id="PTHR13673">
    <property type="entry name" value="ESOPHAGEAL CANCER ASSOCIATED PROTEIN"/>
    <property type="match status" value="1"/>
</dbReference>
<proteinExistence type="inferred from homology"/>
<gene>
    <name evidence="6" type="ORF">SK128_026833</name>
</gene>
<accession>A0AAN8WW66</accession>
<dbReference type="Proteomes" id="UP001381693">
    <property type="component" value="Unassembled WGS sequence"/>
</dbReference>
<dbReference type="PANTHER" id="PTHR13673:SF0">
    <property type="entry name" value="VPS35 ENDOSOMAL PROTEIN-SORTING FACTOR-LIKE"/>
    <property type="match status" value="1"/>
</dbReference>
<name>A0AAN8WW66_HALRR</name>
<dbReference type="GO" id="GO:0032456">
    <property type="term" value="P:endocytic recycling"/>
    <property type="evidence" value="ECO:0007669"/>
    <property type="project" value="InterPro"/>
</dbReference>
<dbReference type="InterPro" id="IPR029705">
    <property type="entry name" value="VPS35L"/>
</dbReference>
<dbReference type="EMBL" id="JAXCGZ010012986">
    <property type="protein sequence ID" value="KAK7073426.1"/>
    <property type="molecule type" value="Genomic_DNA"/>
</dbReference>
<evidence type="ECO:0000313" key="6">
    <source>
        <dbReference type="EMBL" id="KAK7073426.1"/>
    </source>
</evidence>
<dbReference type="AlphaFoldDB" id="A0AAN8WW66"/>
<comment type="subcellular location">
    <subcellularLocation>
        <location evidence="1">Endosome</location>
    </subcellularLocation>
</comment>
<dbReference type="GO" id="GO:0015031">
    <property type="term" value="P:protein transport"/>
    <property type="evidence" value="ECO:0007669"/>
    <property type="project" value="UniProtKB-KW"/>
</dbReference>
<evidence type="ECO:0000256" key="2">
    <source>
        <dbReference type="ARBA" id="ARBA00010704"/>
    </source>
</evidence>
<comment type="caution">
    <text evidence="6">The sequence shown here is derived from an EMBL/GenBank/DDBJ whole genome shotgun (WGS) entry which is preliminary data.</text>
</comment>
<evidence type="ECO:0000256" key="3">
    <source>
        <dbReference type="ARBA" id="ARBA00022448"/>
    </source>
</evidence>
<feature type="non-terminal residue" evidence="6">
    <location>
        <position position="230"/>
    </location>
</feature>